<evidence type="ECO:0000259" key="2">
    <source>
        <dbReference type="SMART" id="SM00382"/>
    </source>
</evidence>
<dbReference type="InterPro" id="IPR000523">
    <property type="entry name" value="Mg_chelatse_chII-like_cat_dom"/>
</dbReference>
<feature type="domain" description="AAA+ ATPase" evidence="2">
    <location>
        <begin position="213"/>
        <end position="396"/>
    </location>
</feature>
<dbReference type="Gene3D" id="3.40.50.300">
    <property type="entry name" value="P-loop containing nucleotide triphosphate hydrolases"/>
    <property type="match status" value="1"/>
</dbReference>
<dbReference type="InterPro" id="IPR045006">
    <property type="entry name" value="CHLI-like"/>
</dbReference>
<name>A0A937XG57_UNCW3</name>
<dbReference type="InterPro" id="IPR004482">
    <property type="entry name" value="Mg_chelat-rel"/>
</dbReference>
<dbReference type="InterPro" id="IPR027417">
    <property type="entry name" value="P-loop_NTPase"/>
</dbReference>
<accession>A0A937XG57</accession>
<dbReference type="Pfam" id="PF13541">
    <property type="entry name" value="ChlI"/>
    <property type="match status" value="1"/>
</dbReference>
<dbReference type="PANTHER" id="PTHR32039:SF7">
    <property type="entry name" value="COMPETENCE PROTEIN COMM"/>
    <property type="match status" value="1"/>
</dbReference>
<evidence type="ECO:0000313" key="4">
    <source>
        <dbReference type="Proteomes" id="UP000779900"/>
    </source>
</evidence>
<dbReference type="InterPro" id="IPR025158">
    <property type="entry name" value="Mg_chelat-rel_C"/>
</dbReference>
<dbReference type="Gene3D" id="3.30.230.10">
    <property type="match status" value="1"/>
</dbReference>
<dbReference type="Pfam" id="PF01078">
    <property type="entry name" value="Mg_chelatase"/>
    <property type="match status" value="1"/>
</dbReference>
<proteinExistence type="inferred from homology"/>
<dbReference type="SUPFAM" id="SSF52540">
    <property type="entry name" value="P-loop containing nucleoside triphosphate hydrolases"/>
    <property type="match status" value="1"/>
</dbReference>
<dbReference type="SUPFAM" id="SSF54211">
    <property type="entry name" value="Ribosomal protein S5 domain 2-like"/>
    <property type="match status" value="1"/>
</dbReference>
<dbReference type="InterPro" id="IPR020568">
    <property type="entry name" value="Ribosomal_Su5_D2-typ_SF"/>
</dbReference>
<reference evidence="3" key="1">
    <citation type="submission" date="2019-03" db="EMBL/GenBank/DDBJ databases">
        <title>Lake Tanganyika Metagenome-Assembled Genomes (MAGs).</title>
        <authorList>
            <person name="Tran P."/>
        </authorList>
    </citation>
    <scope>NUCLEOTIDE SEQUENCE</scope>
    <source>
        <strain evidence="3">K_DeepCast_150m_m2_040</strain>
    </source>
</reference>
<dbReference type="InterPro" id="IPR003593">
    <property type="entry name" value="AAA+_ATPase"/>
</dbReference>
<evidence type="ECO:0000313" key="3">
    <source>
        <dbReference type="EMBL" id="MBM3330819.1"/>
    </source>
</evidence>
<dbReference type="Pfam" id="PF13335">
    <property type="entry name" value="Mg_chelatase_C"/>
    <property type="match status" value="1"/>
</dbReference>
<dbReference type="InterPro" id="IPR014721">
    <property type="entry name" value="Ribsml_uS5_D2-typ_fold_subgr"/>
</dbReference>
<dbReference type="CDD" id="cd00009">
    <property type="entry name" value="AAA"/>
    <property type="match status" value="1"/>
</dbReference>
<gene>
    <name evidence="3" type="ORF">FJY68_03075</name>
</gene>
<evidence type="ECO:0000256" key="1">
    <source>
        <dbReference type="ARBA" id="ARBA00006354"/>
    </source>
</evidence>
<dbReference type="PANTHER" id="PTHR32039">
    <property type="entry name" value="MAGNESIUM-CHELATASE SUBUNIT CHLI"/>
    <property type="match status" value="1"/>
</dbReference>
<sequence>MLSRVLSAAVFGVDGYIVTVETDVTHGLSQFNIVGLPDAAVKESQHRVQAAIKNSGFAFPNRKITVNLAPADVKKEGAAFDLPMAVGILGAGGTIQPEALRNFALLGELSLDGSVRPIKGAVSMAVAAKLAGLRGLIVPPQNATEAAMVQGLPVYAVGSLVEAVNFINGATAIEPTHTDIATLFAQAAIPPVDLAEVHGHEHAKRALEIAAAGGHNALMIGPPGSGKTMLARRLATILPPMSLDEALEATRIHSVVGALSPDRPLVATRPFRSPHHNVSESGAIGGGTVPRPGEASLAHNGVLFLDELPEFRRDVLEALRQPLEDGDVTIGRARSTFTFPARFMLVCAMNPCPCGFAGDPRHTCSCSPQKIRHYRSKISGPLLDRIDIHIEVPALKYDDISTKRAGESSSLVAERVARARRTQLARFAATSPRHPVYSNAQMGPQLIRRFCPVSAQSDEILRAAIDRLGLSARAYHRVLKVARTIADLEGKDSIQPPHITEAVQYRTLDRTAW</sequence>
<comment type="caution">
    <text evidence="3">The sequence shown here is derived from an EMBL/GenBank/DDBJ whole genome shotgun (WGS) entry which is preliminary data.</text>
</comment>
<protein>
    <submittedName>
        <fullName evidence="3">YifB family Mg chelatase-like AAA ATPase</fullName>
    </submittedName>
</protein>
<dbReference type="EMBL" id="VGIR01000011">
    <property type="protein sequence ID" value="MBM3330819.1"/>
    <property type="molecule type" value="Genomic_DNA"/>
</dbReference>
<organism evidence="3 4">
    <name type="scientific">candidate division WOR-3 bacterium</name>
    <dbReference type="NCBI Taxonomy" id="2052148"/>
    <lineage>
        <taxon>Bacteria</taxon>
        <taxon>Bacteria division WOR-3</taxon>
    </lineage>
</organism>
<dbReference type="GO" id="GO:0005524">
    <property type="term" value="F:ATP binding"/>
    <property type="evidence" value="ECO:0007669"/>
    <property type="project" value="InterPro"/>
</dbReference>
<comment type="similarity">
    <text evidence="1">Belongs to the Mg-chelatase subunits D/I family. ComM subfamily.</text>
</comment>
<dbReference type="SMART" id="SM00382">
    <property type="entry name" value="AAA"/>
    <property type="match status" value="1"/>
</dbReference>
<dbReference type="Proteomes" id="UP000779900">
    <property type="component" value="Unassembled WGS sequence"/>
</dbReference>
<dbReference type="NCBIfam" id="TIGR00368">
    <property type="entry name" value="YifB family Mg chelatase-like AAA ATPase"/>
    <property type="match status" value="1"/>
</dbReference>
<dbReference type="AlphaFoldDB" id="A0A937XG57"/>